<dbReference type="PANTHER" id="PTHR46638:SF1">
    <property type="entry name" value="CORRINOID ADENOSYLTRANSFERASE"/>
    <property type="match status" value="1"/>
</dbReference>
<protein>
    <submittedName>
        <fullName evidence="1">Cob(I)yrinic acid a,c-diamide adenosyltransferase</fullName>
    </submittedName>
</protein>
<comment type="caution">
    <text evidence="1">The sequence shown here is derived from an EMBL/GenBank/DDBJ whole genome shotgun (WGS) entry which is preliminary data.</text>
</comment>
<dbReference type="EMBL" id="JAUOZS010000001">
    <property type="protein sequence ID" value="MDT8901741.1"/>
    <property type="molecule type" value="Genomic_DNA"/>
</dbReference>
<gene>
    <name evidence="1" type="ORF">Q4T40_10840</name>
</gene>
<accession>A0ABU3NY61</accession>
<organism evidence="1 2">
    <name type="scientific">Anaeroselena agilis</name>
    <dbReference type="NCBI Taxonomy" id="3063788"/>
    <lineage>
        <taxon>Bacteria</taxon>
        <taxon>Bacillati</taxon>
        <taxon>Bacillota</taxon>
        <taxon>Negativicutes</taxon>
        <taxon>Acetonemataceae</taxon>
        <taxon>Anaeroselena</taxon>
    </lineage>
</organism>
<keyword evidence="2" id="KW-1185">Reference proteome</keyword>
<dbReference type="RefSeq" id="WP_413780245.1">
    <property type="nucleotide sequence ID" value="NZ_JAUOZS010000001.1"/>
</dbReference>
<proteinExistence type="predicted"/>
<dbReference type="PIRSF" id="PIRSF015617">
    <property type="entry name" value="Adensltrnsf_CobA"/>
    <property type="match status" value="1"/>
</dbReference>
<sequence>MNAAAAPLLIYTGDGKGKTTAALGLAVAAAACGRRAVVVQFQKGGGYSGELFAQVHLPALTIRQFGHGCAIAARIKSGEATCRKCGECFRANRDPANPYAARALAYAAGALQDERPAVLVLDEISHALRRGLLNPGQVIALIGSRSPETTVVLTGRHMPDELIALADQVTYCRAVKHPMKDLHIDARRGVEY</sequence>
<dbReference type="InterPro" id="IPR027417">
    <property type="entry name" value="P-loop_NTPase"/>
</dbReference>
<name>A0ABU3NY61_9FIRM</name>
<dbReference type="SUPFAM" id="SSF52540">
    <property type="entry name" value="P-loop containing nucleoside triphosphate hydrolases"/>
    <property type="match status" value="1"/>
</dbReference>
<reference evidence="1 2" key="1">
    <citation type="submission" date="2023-07" db="EMBL/GenBank/DDBJ databases">
        <title>The novel representative of Negativicutes class, Anaeroselena agilis gen. nov. sp. nov.</title>
        <authorList>
            <person name="Prokofeva M.I."/>
            <person name="Elcheninov A.G."/>
            <person name="Klyukina A."/>
            <person name="Kublanov I.V."/>
            <person name="Frolov E.N."/>
            <person name="Podosokorskaya O.A."/>
        </authorList>
    </citation>
    <scope>NUCLEOTIDE SEQUENCE [LARGE SCALE GENOMIC DNA]</scope>
    <source>
        <strain evidence="1 2">4137-cl</strain>
    </source>
</reference>
<dbReference type="Proteomes" id="UP001254848">
    <property type="component" value="Unassembled WGS sequence"/>
</dbReference>
<dbReference type="PANTHER" id="PTHR46638">
    <property type="entry name" value="CORRINOID ADENOSYLTRANSFERASE"/>
    <property type="match status" value="1"/>
</dbReference>
<dbReference type="Gene3D" id="3.40.50.300">
    <property type="entry name" value="P-loop containing nucleotide triphosphate hydrolases"/>
    <property type="match status" value="1"/>
</dbReference>
<dbReference type="Pfam" id="PF02572">
    <property type="entry name" value="CobA_CobO_BtuR"/>
    <property type="match status" value="1"/>
</dbReference>
<evidence type="ECO:0000313" key="1">
    <source>
        <dbReference type="EMBL" id="MDT8901741.1"/>
    </source>
</evidence>
<dbReference type="InterPro" id="IPR003724">
    <property type="entry name" value="CblAdoTrfase_CobA"/>
</dbReference>
<evidence type="ECO:0000313" key="2">
    <source>
        <dbReference type="Proteomes" id="UP001254848"/>
    </source>
</evidence>